<evidence type="ECO:0000313" key="3">
    <source>
        <dbReference type="Proteomes" id="UP000030686"/>
    </source>
</evidence>
<accession>W6QGI7</accession>
<dbReference type="EMBL" id="HG792018">
    <property type="protein sequence ID" value="CDM35938.1"/>
    <property type="molecule type" value="Genomic_DNA"/>
</dbReference>
<gene>
    <name evidence="2" type="ORF">PROQFM164_S04g000819</name>
</gene>
<reference evidence="2" key="1">
    <citation type="journal article" date="2014" name="Nat. Commun.">
        <title>Multiple recent horizontal transfers of a large genomic region in cheese making fungi.</title>
        <authorList>
            <person name="Cheeseman K."/>
            <person name="Ropars J."/>
            <person name="Renault P."/>
            <person name="Dupont J."/>
            <person name="Gouzy J."/>
            <person name="Branca A."/>
            <person name="Abraham A.L."/>
            <person name="Ceppi M."/>
            <person name="Conseiller E."/>
            <person name="Debuchy R."/>
            <person name="Malagnac F."/>
            <person name="Goarin A."/>
            <person name="Silar P."/>
            <person name="Lacoste S."/>
            <person name="Sallet E."/>
            <person name="Bensimon A."/>
            <person name="Giraud T."/>
            <person name="Brygoo Y."/>
        </authorList>
    </citation>
    <scope>NUCLEOTIDE SEQUENCE [LARGE SCALE GENOMIC DNA]</scope>
    <source>
        <strain evidence="2">FM164</strain>
    </source>
</reference>
<name>W6QGI7_PENRF</name>
<sequence length="72" mass="7584">MDTATGQELAGTLQAEVCDKIVAVQEASATTPTIAPQQVEINDLSPDVDDSPSIPSIPNRPSIDSPRMVTIH</sequence>
<feature type="region of interest" description="Disordered" evidence="1">
    <location>
        <begin position="34"/>
        <end position="72"/>
    </location>
</feature>
<organism evidence="2 3">
    <name type="scientific">Penicillium roqueforti (strain FM164)</name>
    <dbReference type="NCBI Taxonomy" id="1365484"/>
    <lineage>
        <taxon>Eukaryota</taxon>
        <taxon>Fungi</taxon>
        <taxon>Dikarya</taxon>
        <taxon>Ascomycota</taxon>
        <taxon>Pezizomycotina</taxon>
        <taxon>Eurotiomycetes</taxon>
        <taxon>Eurotiomycetidae</taxon>
        <taxon>Eurotiales</taxon>
        <taxon>Aspergillaceae</taxon>
        <taxon>Penicillium</taxon>
    </lineage>
</organism>
<evidence type="ECO:0000256" key="1">
    <source>
        <dbReference type="SAM" id="MobiDB-lite"/>
    </source>
</evidence>
<evidence type="ECO:0000313" key="2">
    <source>
        <dbReference type="EMBL" id="CDM35938.1"/>
    </source>
</evidence>
<dbReference type="Proteomes" id="UP000030686">
    <property type="component" value="Unassembled WGS sequence"/>
</dbReference>
<proteinExistence type="predicted"/>
<keyword evidence="3" id="KW-1185">Reference proteome</keyword>
<dbReference type="AlphaFoldDB" id="W6QGI7"/>
<feature type="compositionally biased region" description="Low complexity" evidence="1">
    <location>
        <begin position="51"/>
        <end position="66"/>
    </location>
</feature>
<protein>
    <submittedName>
        <fullName evidence="2">Genomic scaffold, ProqFM164S04</fullName>
    </submittedName>
</protein>